<reference evidence="4 5" key="1">
    <citation type="submission" date="2019-08" db="EMBL/GenBank/DDBJ databases">
        <title>Draft genome sequences of two oriental melons (Cucumis melo L. var makuwa).</title>
        <authorList>
            <person name="Kwon S.-Y."/>
        </authorList>
    </citation>
    <scope>NUCLEOTIDE SEQUENCE [LARGE SCALE GENOMIC DNA]</scope>
    <source>
        <strain evidence="5">cv. Chang Bougi</strain>
        <strain evidence="4">cv. SW 3</strain>
        <tissue evidence="2">Leaf</tissue>
    </source>
</reference>
<proteinExistence type="predicted"/>
<organism evidence="2 4">
    <name type="scientific">Cucumis melo var. makuwa</name>
    <name type="common">Oriental melon</name>
    <dbReference type="NCBI Taxonomy" id="1194695"/>
    <lineage>
        <taxon>Eukaryota</taxon>
        <taxon>Viridiplantae</taxon>
        <taxon>Streptophyta</taxon>
        <taxon>Embryophyta</taxon>
        <taxon>Tracheophyta</taxon>
        <taxon>Spermatophyta</taxon>
        <taxon>Magnoliopsida</taxon>
        <taxon>eudicotyledons</taxon>
        <taxon>Gunneridae</taxon>
        <taxon>Pentapetalae</taxon>
        <taxon>rosids</taxon>
        <taxon>fabids</taxon>
        <taxon>Cucurbitales</taxon>
        <taxon>Cucurbitaceae</taxon>
        <taxon>Benincaseae</taxon>
        <taxon>Cucumis</taxon>
    </lineage>
</organism>
<dbReference type="EMBL" id="SSTD01000331">
    <property type="protein sequence ID" value="TYK30645.1"/>
    <property type="molecule type" value="Genomic_DNA"/>
</dbReference>
<evidence type="ECO:0000313" key="5">
    <source>
        <dbReference type="Proteomes" id="UP000321947"/>
    </source>
</evidence>
<dbReference type="OrthoDB" id="618098at2759"/>
<name>A0A5A7T7Q3_CUCMM</name>
<dbReference type="Proteomes" id="UP000321393">
    <property type="component" value="Unassembled WGS sequence"/>
</dbReference>
<evidence type="ECO:0000313" key="3">
    <source>
        <dbReference type="EMBL" id="TYK30645.1"/>
    </source>
</evidence>
<gene>
    <name evidence="3" type="ORF">E5676_scaffold84664G00680</name>
    <name evidence="2" type="ORF">E6C27_scaffold270G00920</name>
</gene>
<dbReference type="Proteomes" id="UP000321947">
    <property type="component" value="Unassembled WGS sequence"/>
</dbReference>
<comment type="caution">
    <text evidence="2">The sequence shown here is derived from an EMBL/GenBank/DDBJ whole genome shotgun (WGS) entry which is preliminary data.</text>
</comment>
<feature type="region of interest" description="Disordered" evidence="1">
    <location>
        <begin position="53"/>
        <end position="84"/>
    </location>
</feature>
<evidence type="ECO:0000313" key="2">
    <source>
        <dbReference type="EMBL" id="KAA0038246.1"/>
    </source>
</evidence>
<sequence>MRSPSSNGFGWNDEFRGIIAENELFDNWVKGFSIDNGNNLEIPMMYGHRLDMSPDDIMGTRPGLSSEGKNASSRSKRKRGRLDG</sequence>
<evidence type="ECO:0000256" key="1">
    <source>
        <dbReference type="SAM" id="MobiDB-lite"/>
    </source>
</evidence>
<feature type="compositionally biased region" description="Basic residues" evidence="1">
    <location>
        <begin position="74"/>
        <end position="84"/>
    </location>
</feature>
<evidence type="ECO:0000313" key="4">
    <source>
        <dbReference type="Proteomes" id="UP000321393"/>
    </source>
</evidence>
<dbReference type="EMBL" id="SSTE01018746">
    <property type="protein sequence ID" value="KAA0038246.1"/>
    <property type="molecule type" value="Genomic_DNA"/>
</dbReference>
<accession>A0A5A7T7Q3</accession>
<protein>
    <submittedName>
        <fullName evidence="2">RING-H2 finger protein ATL66</fullName>
    </submittedName>
</protein>
<dbReference type="AlphaFoldDB" id="A0A5A7T7Q3"/>